<accession>A0A226EPL3</accession>
<gene>
    <name evidence="2" type="ORF">Fcan01_04710</name>
</gene>
<evidence type="ECO:0000259" key="1">
    <source>
        <dbReference type="PROSITE" id="PS50006"/>
    </source>
</evidence>
<comment type="caution">
    <text evidence="2">The sequence shown here is derived from an EMBL/GenBank/DDBJ whole genome shotgun (WGS) entry which is preliminary data.</text>
</comment>
<dbReference type="PROSITE" id="PS50006">
    <property type="entry name" value="FHA_DOMAIN"/>
    <property type="match status" value="1"/>
</dbReference>
<evidence type="ECO:0000313" key="2">
    <source>
        <dbReference type="EMBL" id="OXA59230.1"/>
    </source>
</evidence>
<dbReference type="SUPFAM" id="SSF49879">
    <property type="entry name" value="SMAD/FHA domain"/>
    <property type="match status" value="1"/>
</dbReference>
<reference evidence="2 3" key="1">
    <citation type="submission" date="2015-12" db="EMBL/GenBank/DDBJ databases">
        <title>The genome of Folsomia candida.</title>
        <authorList>
            <person name="Faddeeva A."/>
            <person name="Derks M.F."/>
            <person name="Anvar Y."/>
            <person name="Smit S."/>
            <person name="Van Straalen N."/>
            <person name="Roelofs D."/>
        </authorList>
    </citation>
    <scope>NUCLEOTIDE SEQUENCE [LARGE SCALE GENOMIC DNA]</scope>
    <source>
        <strain evidence="2 3">VU population</strain>
        <tissue evidence="2">Whole body</tissue>
    </source>
</reference>
<name>A0A226EPL3_FOLCA</name>
<proteinExistence type="predicted"/>
<evidence type="ECO:0000313" key="3">
    <source>
        <dbReference type="Proteomes" id="UP000198287"/>
    </source>
</evidence>
<dbReference type="AlphaFoldDB" id="A0A226EPL3"/>
<dbReference type="Proteomes" id="UP000198287">
    <property type="component" value="Unassembled WGS sequence"/>
</dbReference>
<keyword evidence="3" id="KW-1185">Reference proteome</keyword>
<dbReference type="InterPro" id="IPR032675">
    <property type="entry name" value="LRR_dom_sf"/>
</dbReference>
<dbReference type="Gene3D" id="3.80.10.10">
    <property type="entry name" value="Ribonuclease Inhibitor"/>
    <property type="match status" value="1"/>
</dbReference>
<sequence>MERKSIRQRNQACDGALAILRGTICSGGCGNGGCWCPDLTLDWKREAVILNNAGQKYTIGSGKNLDSLDPAKYGQFLIFRNNADIAKEQCQIECDRSGTFWLHSLGYSETFVNGKLMQDSPVKLKFGDIFYFSHIFSQFWDPHLAKTNIGKLYRQSPAGKNFAVFKFKRLMHKGGVKRKLVNNKTTYETNKGDKSETYSEDFHKSSIDPAKHPVFDNNIILTKICEHLVESDIGDLFNCRLVSQTWNRSARLVLQKNYVMKFSIIIDNLIMDPNYLANRLHWKTYRMKELKFDAMKIDIWPQSYNYQTRDSEDRDKAMIRFNQDFCAFINQPDFHPLKVLHMNIDYLTPISTLLSKSCSSLEEIYIQINMLWINDENKLDEPGFQEGLMFPKLKKLTLEFSEHEQGDMEKMSESKSLVIFLKGATGIEELILRNYAKLPCEFNSFKNLRKITLHGRCEYSVETLNLRDFLTQFRSLPEGQLRSFKLVMCEINVQGTQVEIEKSLLHFLQNQQQSLENLDIFLTSSHHSQPLKLPRCMPKLKKLWISADIDWTGSLWGVKLGSQVTKKSGGFTPDFNSGMLPMVVRDRNKCSQESCPGCNDTLAYGRWYKTEGQFECYIPNVENIWAWMQ</sequence>
<organism evidence="2 3">
    <name type="scientific">Folsomia candida</name>
    <name type="common">Springtail</name>
    <dbReference type="NCBI Taxonomy" id="158441"/>
    <lineage>
        <taxon>Eukaryota</taxon>
        <taxon>Metazoa</taxon>
        <taxon>Ecdysozoa</taxon>
        <taxon>Arthropoda</taxon>
        <taxon>Hexapoda</taxon>
        <taxon>Collembola</taxon>
        <taxon>Entomobryomorpha</taxon>
        <taxon>Isotomoidea</taxon>
        <taxon>Isotomidae</taxon>
        <taxon>Proisotominae</taxon>
        <taxon>Folsomia</taxon>
    </lineage>
</organism>
<dbReference type="InterPro" id="IPR000253">
    <property type="entry name" value="FHA_dom"/>
</dbReference>
<dbReference type="SUPFAM" id="SSF52047">
    <property type="entry name" value="RNI-like"/>
    <property type="match status" value="1"/>
</dbReference>
<protein>
    <recommendedName>
        <fullName evidence="1">FHA domain-containing protein</fullName>
    </recommendedName>
</protein>
<dbReference type="InterPro" id="IPR008984">
    <property type="entry name" value="SMAD_FHA_dom_sf"/>
</dbReference>
<feature type="domain" description="FHA" evidence="1">
    <location>
        <begin position="59"/>
        <end position="117"/>
    </location>
</feature>
<dbReference type="Pfam" id="PF00498">
    <property type="entry name" value="FHA"/>
    <property type="match status" value="1"/>
</dbReference>
<dbReference type="EMBL" id="LNIX01000002">
    <property type="protein sequence ID" value="OXA59230.1"/>
    <property type="molecule type" value="Genomic_DNA"/>
</dbReference>
<dbReference type="Gene3D" id="2.60.200.20">
    <property type="match status" value="1"/>
</dbReference>